<evidence type="ECO:0000313" key="1">
    <source>
        <dbReference type="EMBL" id="GIY45763.1"/>
    </source>
</evidence>
<organism evidence="1 2">
    <name type="scientific">Caerostris extrusa</name>
    <name type="common">Bark spider</name>
    <name type="synonym">Caerostris bankana</name>
    <dbReference type="NCBI Taxonomy" id="172846"/>
    <lineage>
        <taxon>Eukaryota</taxon>
        <taxon>Metazoa</taxon>
        <taxon>Ecdysozoa</taxon>
        <taxon>Arthropoda</taxon>
        <taxon>Chelicerata</taxon>
        <taxon>Arachnida</taxon>
        <taxon>Araneae</taxon>
        <taxon>Araneomorphae</taxon>
        <taxon>Entelegynae</taxon>
        <taxon>Araneoidea</taxon>
        <taxon>Araneidae</taxon>
        <taxon>Caerostris</taxon>
    </lineage>
</organism>
<dbReference type="EMBL" id="BPLR01011316">
    <property type="protein sequence ID" value="GIY45763.1"/>
    <property type="molecule type" value="Genomic_DNA"/>
</dbReference>
<keyword evidence="2" id="KW-1185">Reference proteome</keyword>
<sequence length="98" mass="11181">MTVERQTKPLITSGMHKGISTNSALKWTFQQDNASVYISCSTKSWMKVNEMKLLQWPSGIESKNLMESRPESNGEPLVPQRYSGTRCLQVWAIIQYKA</sequence>
<dbReference type="GO" id="GO:0003676">
    <property type="term" value="F:nucleic acid binding"/>
    <property type="evidence" value="ECO:0007669"/>
    <property type="project" value="InterPro"/>
</dbReference>
<dbReference type="AlphaFoldDB" id="A0AAV4TGQ8"/>
<dbReference type="InterPro" id="IPR036397">
    <property type="entry name" value="RNaseH_sf"/>
</dbReference>
<gene>
    <name evidence="1" type="ORF">CEXT_220751</name>
</gene>
<name>A0AAV4TGQ8_CAEEX</name>
<evidence type="ECO:0000313" key="2">
    <source>
        <dbReference type="Proteomes" id="UP001054945"/>
    </source>
</evidence>
<proteinExistence type="predicted"/>
<accession>A0AAV4TGQ8</accession>
<dbReference type="Proteomes" id="UP001054945">
    <property type="component" value="Unassembled WGS sequence"/>
</dbReference>
<protein>
    <submittedName>
        <fullName evidence="1">Uncharacterized protein</fullName>
    </submittedName>
</protein>
<reference evidence="1 2" key="1">
    <citation type="submission" date="2021-06" db="EMBL/GenBank/DDBJ databases">
        <title>Caerostris extrusa draft genome.</title>
        <authorList>
            <person name="Kono N."/>
            <person name="Arakawa K."/>
        </authorList>
    </citation>
    <scope>NUCLEOTIDE SEQUENCE [LARGE SCALE GENOMIC DNA]</scope>
</reference>
<comment type="caution">
    <text evidence="1">The sequence shown here is derived from an EMBL/GenBank/DDBJ whole genome shotgun (WGS) entry which is preliminary data.</text>
</comment>
<dbReference type="Gene3D" id="3.30.420.10">
    <property type="entry name" value="Ribonuclease H-like superfamily/Ribonuclease H"/>
    <property type="match status" value="1"/>
</dbReference>